<dbReference type="SUPFAM" id="SSF46689">
    <property type="entry name" value="Homeodomain-like"/>
    <property type="match status" value="1"/>
</dbReference>
<dbReference type="PANTHER" id="PTHR30328">
    <property type="entry name" value="TRANSCRIPTIONAL REPRESSOR"/>
    <property type="match status" value="1"/>
</dbReference>
<dbReference type="EMBL" id="BMMD01000006">
    <property type="protein sequence ID" value="GGJ76757.1"/>
    <property type="molecule type" value="Genomic_DNA"/>
</dbReference>
<feature type="domain" description="HTH tetR-type" evidence="3">
    <location>
        <begin position="6"/>
        <end position="66"/>
    </location>
</feature>
<dbReference type="GO" id="GO:0006355">
    <property type="term" value="P:regulation of DNA-templated transcription"/>
    <property type="evidence" value="ECO:0007669"/>
    <property type="project" value="UniProtKB-ARBA"/>
</dbReference>
<evidence type="ECO:0000259" key="3">
    <source>
        <dbReference type="PROSITE" id="PS50977"/>
    </source>
</evidence>
<sequence length="186" mass="20212">MAYDSEATRARLLDAAYEEFVAFGLAGARVERIAKAATANKQAIYAYFGSKDALFDAVLDTRLQVLADLVPFRPDDLPEYIGALFDQLCLDPGLLRLTQWKALERSDASESEREAHSEKATALADVLGIGLEPAVDLMMIVLAVGQAWLLTSPALRNPVGNNEAARRRRHRASVIAAVRAVASASR</sequence>
<dbReference type="InterPro" id="IPR036271">
    <property type="entry name" value="Tet_transcr_reg_TetR-rel_C_sf"/>
</dbReference>
<reference evidence="4" key="1">
    <citation type="journal article" date="2014" name="Int. J. Syst. Evol. Microbiol.">
        <title>Complete genome sequence of Corynebacterium casei LMG S-19264T (=DSM 44701T), isolated from a smear-ripened cheese.</title>
        <authorList>
            <consortium name="US DOE Joint Genome Institute (JGI-PGF)"/>
            <person name="Walter F."/>
            <person name="Albersmeier A."/>
            <person name="Kalinowski J."/>
            <person name="Ruckert C."/>
        </authorList>
    </citation>
    <scope>NUCLEOTIDE SEQUENCE</scope>
    <source>
        <strain evidence="4">CGMCC 1.8984</strain>
    </source>
</reference>
<dbReference type="InterPro" id="IPR041467">
    <property type="entry name" value="Sco4008_C"/>
</dbReference>
<name>A0A917PGH0_9MICO</name>
<feature type="DNA-binding region" description="H-T-H motif" evidence="2">
    <location>
        <begin position="29"/>
        <end position="48"/>
    </location>
</feature>
<keyword evidence="1 2" id="KW-0238">DNA-binding</keyword>
<dbReference type="AlphaFoldDB" id="A0A917PGH0"/>
<dbReference type="SUPFAM" id="SSF48498">
    <property type="entry name" value="Tetracyclin repressor-like, C-terminal domain"/>
    <property type="match status" value="1"/>
</dbReference>
<dbReference type="GO" id="GO:0003677">
    <property type="term" value="F:DNA binding"/>
    <property type="evidence" value="ECO:0007669"/>
    <property type="project" value="UniProtKB-UniRule"/>
</dbReference>
<dbReference type="Proteomes" id="UP000636956">
    <property type="component" value="Unassembled WGS sequence"/>
</dbReference>
<proteinExistence type="predicted"/>
<accession>A0A917PGH0</accession>
<dbReference type="PANTHER" id="PTHR30328:SF54">
    <property type="entry name" value="HTH-TYPE TRANSCRIPTIONAL REPRESSOR SCO4008"/>
    <property type="match status" value="1"/>
</dbReference>
<dbReference type="PRINTS" id="PR00455">
    <property type="entry name" value="HTHTETR"/>
</dbReference>
<dbReference type="RefSeq" id="WP_188742702.1">
    <property type="nucleotide sequence ID" value="NZ_BAABFW010000015.1"/>
</dbReference>
<evidence type="ECO:0000313" key="4">
    <source>
        <dbReference type="EMBL" id="GGJ76757.1"/>
    </source>
</evidence>
<dbReference type="Gene3D" id="1.10.357.10">
    <property type="entry name" value="Tetracycline Repressor, domain 2"/>
    <property type="match status" value="1"/>
</dbReference>
<evidence type="ECO:0000313" key="5">
    <source>
        <dbReference type="Proteomes" id="UP000636956"/>
    </source>
</evidence>
<reference evidence="4" key="2">
    <citation type="submission" date="2020-09" db="EMBL/GenBank/DDBJ databases">
        <authorList>
            <person name="Sun Q."/>
            <person name="Zhou Y."/>
        </authorList>
    </citation>
    <scope>NUCLEOTIDE SEQUENCE</scope>
    <source>
        <strain evidence="4">CGMCC 1.8984</strain>
    </source>
</reference>
<gene>
    <name evidence="4" type="ORF">GCM10011372_13790</name>
</gene>
<dbReference type="PROSITE" id="PS50977">
    <property type="entry name" value="HTH_TETR_2"/>
    <property type="match status" value="1"/>
</dbReference>
<dbReference type="InterPro" id="IPR001647">
    <property type="entry name" value="HTH_TetR"/>
</dbReference>
<dbReference type="InterPro" id="IPR050109">
    <property type="entry name" value="HTH-type_TetR-like_transc_reg"/>
</dbReference>
<dbReference type="Pfam" id="PF17926">
    <property type="entry name" value="TetR_C_21"/>
    <property type="match status" value="1"/>
</dbReference>
<evidence type="ECO:0000256" key="1">
    <source>
        <dbReference type="ARBA" id="ARBA00023125"/>
    </source>
</evidence>
<dbReference type="Pfam" id="PF00440">
    <property type="entry name" value="TetR_N"/>
    <property type="match status" value="1"/>
</dbReference>
<organism evidence="4 5">
    <name type="scientific">Agromyces bauzanensis</name>
    <dbReference type="NCBI Taxonomy" id="1308924"/>
    <lineage>
        <taxon>Bacteria</taxon>
        <taxon>Bacillati</taxon>
        <taxon>Actinomycetota</taxon>
        <taxon>Actinomycetes</taxon>
        <taxon>Micrococcales</taxon>
        <taxon>Microbacteriaceae</taxon>
        <taxon>Agromyces</taxon>
    </lineage>
</organism>
<comment type="caution">
    <text evidence="4">The sequence shown here is derived from an EMBL/GenBank/DDBJ whole genome shotgun (WGS) entry which is preliminary data.</text>
</comment>
<dbReference type="InterPro" id="IPR009057">
    <property type="entry name" value="Homeodomain-like_sf"/>
</dbReference>
<evidence type="ECO:0000256" key="2">
    <source>
        <dbReference type="PROSITE-ProRule" id="PRU00335"/>
    </source>
</evidence>
<keyword evidence="5" id="KW-1185">Reference proteome</keyword>
<protein>
    <submittedName>
        <fullName evidence="4">TetR family regulatory protein</fullName>
    </submittedName>
</protein>